<evidence type="ECO:0000313" key="3">
    <source>
        <dbReference type="Proteomes" id="UP001152888"/>
    </source>
</evidence>
<comment type="caution">
    <text evidence="2">The sequence shown here is derived from an EMBL/GenBank/DDBJ whole genome shotgun (WGS) entry which is preliminary data.</text>
</comment>
<accession>A0A9P0LLP0</accession>
<feature type="transmembrane region" description="Helical" evidence="1">
    <location>
        <begin position="19"/>
        <end position="36"/>
    </location>
</feature>
<keyword evidence="3" id="KW-1185">Reference proteome</keyword>
<dbReference type="EMBL" id="CAKOFQ010007438">
    <property type="protein sequence ID" value="CAH2001139.1"/>
    <property type="molecule type" value="Genomic_DNA"/>
</dbReference>
<reference evidence="2" key="1">
    <citation type="submission" date="2022-03" db="EMBL/GenBank/DDBJ databases">
        <authorList>
            <person name="Sayadi A."/>
        </authorList>
    </citation>
    <scope>NUCLEOTIDE SEQUENCE</scope>
</reference>
<sequence length="95" mass="10952">MKKACIITVCVHRVKPIPLMSYVCLVMISLLTHLLLRESLFSSLSSRRPSRSSCILLLITINLPRGSNLRYRQLCVVPPQFTLQPYTRRDYATLF</sequence>
<proteinExistence type="predicted"/>
<organism evidence="2 3">
    <name type="scientific">Acanthoscelides obtectus</name>
    <name type="common">Bean weevil</name>
    <name type="synonym">Bruchus obtectus</name>
    <dbReference type="NCBI Taxonomy" id="200917"/>
    <lineage>
        <taxon>Eukaryota</taxon>
        <taxon>Metazoa</taxon>
        <taxon>Ecdysozoa</taxon>
        <taxon>Arthropoda</taxon>
        <taxon>Hexapoda</taxon>
        <taxon>Insecta</taxon>
        <taxon>Pterygota</taxon>
        <taxon>Neoptera</taxon>
        <taxon>Endopterygota</taxon>
        <taxon>Coleoptera</taxon>
        <taxon>Polyphaga</taxon>
        <taxon>Cucujiformia</taxon>
        <taxon>Chrysomeloidea</taxon>
        <taxon>Chrysomelidae</taxon>
        <taxon>Bruchinae</taxon>
        <taxon>Bruchini</taxon>
        <taxon>Acanthoscelides</taxon>
    </lineage>
</organism>
<keyword evidence="1" id="KW-0812">Transmembrane</keyword>
<evidence type="ECO:0000256" key="1">
    <source>
        <dbReference type="SAM" id="Phobius"/>
    </source>
</evidence>
<dbReference type="Proteomes" id="UP001152888">
    <property type="component" value="Unassembled WGS sequence"/>
</dbReference>
<protein>
    <submittedName>
        <fullName evidence="2">Uncharacterized protein</fullName>
    </submittedName>
</protein>
<evidence type="ECO:0000313" key="2">
    <source>
        <dbReference type="EMBL" id="CAH2001139.1"/>
    </source>
</evidence>
<keyword evidence="1" id="KW-1133">Transmembrane helix</keyword>
<dbReference type="AlphaFoldDB" id="A0A9P0LLP0"/>
<name>A0A9P0LLP0_ACAOB</name>
<keyword evidence="1" id="KW-0472">Membrane</keyword>
<gene>
    <name evidence="2" type="ORF">ACAOBT_LOCUS26018</name>
</gene>